<keyword evidence="9" id="KW-0175">Coiled coil</keyword>
<dbReference type="OrthoDB" id="9808166at2"/>
<sequence>MSGSAALADEKTLRKLDYFKITSLLEKECLSQLGKNAAGELRPITSAHFISLLQQESKEALWLLEVDGDIPLGGIHDITELLKSVKVGAVIDGASFLRIYTVLYATKRLKRFLTEKYSSSQIPALADWAVSLRVFETLEKSIQRKIGDDGEVLDHASDKLATIRQKKSALRQQVRNQMDHMLHSRQYEDYFQDHILTIRNERFVFAIKSAYRSKMPGIIHDQSASGATLFIEPLSLVEKNNTVAALEAADKEEVLRILSEMADLLRPYVSDLMKNLDILGHLDLTFAKARLALKMKAVSPSISEGASFTFYQARHPLLAPETVVPIDVGLGEERQALVITGPNTGGKTLTLKTAGLLILMHQSGMAIPVREDSQIGIFRRIYADIGDEQSIEQSLSTFSAHLTNICQILPELGPDTLVLYDELGAGTDPSEGASLAIAILEESLSRGSRILATTHYSRLKRFAYHWPGVSNASVEFDVETLQPTYRLLIGVPGNSNAFAIAERIGLNPAVIHRAVELSEEAENETERMIKNLQNEQLRTAELERELHERSQLLKAEAEKLSQKEMSLLQQEEAMLAHSKDKAAKILSEARAEADVIEQELRRLRKDASQEGVSQVRNLRKRAAKGAAALRTKKEISTHKPLTLDEISLGQEVFLPKFSQSATVLALPDKKGDLLVQAGPMKLNVNVKDLTHAGGQGKNRQNLRPKQSAGKKVKAVSTELDLRGQYPEDGVALMDKYLDQAVMNNLNEVTVIHGKGTGILRQAVQTALKENRQVKSFRLGDFNEGGDGVTIVRLK</sequence>
<dbReference type="PIRSF" id="PIRSF005814">
    <property type="entry name" value="MutS_YshD"/>
    <property type="match status" value="1"/>
</dbReference>
<dbReference type="InterPro" id="IPR027417">
    <property type="entry name" value="P-loop_NTPase"/>
</dbReference>
<dbReference type="RefSeq" id="WP_091790822.1">
    <property type="nucleotide sequence ID" value="NZ_FNAF01000001.1"/>
</dbReference>
<dbReference type="InterPro" id="IPR005747">
    <property type="entry name" value="MutS2"/>
</dbReference>
<keyword evidence="2 8" id="KW-0699">rRNA-binding</keyword>
<dbReference type="STRING" id="2741.SAMN04489866_101126"/>
<evidence type="ECO:0000256" key="10">
    <source>
        <dbReference type="SAM" id="MobiDB-lite"/>
    </source>
</evidence>
<evidence type="ECO:0000313" key="13">
    <source>
        <dbReference type="Proteomes" id="UP000198995"/>
    </source>
</evidence>
<organism evidence="12 13">
    <name type="scientific">Peptococcus niger</name>
    <dbReference type="NCBI Taxonomy" id="2741"/>
    <lineage>
        <taxon>Bacteria</taxon>
        <taxon>Bacillati</taxon>
        <taxon>Bacillota</taxon>
        <taxon>Clostridia</taxon>
        <taxon>Eubacteriales</taxon>
        <taxon>Peptococcaceae</taxon>
        <taxon>Peptococcus</taxon>
    </lineage>
</organism>
<dbReference type="Gene3D" id="3.40.50.300">
    <property type="entry name" value="P-loop containing nucleotide triphosphate hydrolases"/>
    <property type="match status" value="1"/>
</dbReference>
<dbReference type="SUPFAM" id="SSF160443">
    <property type="entry name" value="SMR domain-like"/>
    <property type="match status" value="1"/>
</dbReference>
<evidence type="ECO:0000256" key="4">
    <source>
        <dbReference type="ARBA" id="ARBA00022801"/>
    </source>
</evidence>
<dbReference type="PROSITE" id="PS00486">
    <property type="entry name" value="DNA_MISMATCH_REPAIR_2"/>
    <property type="match status" value="1"/>
</dbReference>
<proteinExistence type="inferred from homology"/>
<dbReference type="GO" id="GO:0006298">
    <property type="term" value="P:mismatch repair"/>
    <property type="evidence" value="ECO:0007669"/>
    <property type="project" value="InterPro"/>
</dbReference>
<dbReference type="InterPro" id="IPR002625">
    <property type="entry name" value="Smr_dom"/>
</dbReference>
<comment type="function">
    <text evidence="8">Endonuclease that is involved in the suppression of homologous recombination and thus may have a key role in the control of bacterial genetic diversity.</text>
</comment>
<dbReference type="CDD" id="cd03280">
    <property type="entry name" value="ABC_MutS2"/>
    <property type="match status" value="1"/>
</dbReference>
<keyword evidence="6 8" id="KW-0694">RNA-binding</keyword>
<keyword evidence="5 8" id="KW-0067">ATP-binding</keyword>
<dbReference type="SMART" id="SM00463">
    <property type="entry name" value="SMR"/>
    <property type="match status" value="1"/>
</dbReference>
<evidence type="ECO:0000256" key="1">
    <source>
        <dbReference type="ARBA" id="ARBA00022722"/>
    </source>
</evidence>
<name>A0A1G6RWJ4_PEPNI</name>
<dbReference type="InterPro" id="IPR000432">
    <property type="entry name" value="DNA_mismatch_repair_MutS_C"/>
</dbReference>
<dbReference type="Pfam" id="PF01713">
    <property type="entry name" value="Smr"/>
    <property type="match status" value="1"/>
</dbReference>
<dbReference type="Pfam" id="PF20297">
    <property type="entry name" value="MSSS"/>
    <property type="match status" value="1"/>
</dbReference>
<dbReference type="InterPro" id="IPR036063">
    <property type="entry name" value="Smr_dom_sf"/>
</dbReference>
<keyword evidence="3 8" id="KW-0547">Nucleotide-binding</keyword>
<comment type="function">
    <text evidence="8">Acts as a ribosome collision sensor, splitting the ribosome into its 2 subunits. Detects stalled/collided 70S ribosomes which it binds and splits by an ATP-hydrolysis driven conformational change. Acts upstream of the ribosome quality control system (RQC), a ribosome-associated complex that mediates the extraction of incompletely synthesized nascent chains from stalled ribosomes and their subsequent degradation. Probably generates substrates for RQC.</text>
</comment>
<dbReference type="SMART" id="SM00534">
    <property type="entry name" value="MUTSac"/>
    <property type="match status" value="1"/>
</dbReference>
<dbReference type="EMBL" id="FNAF01000001">
    <property type="protein sequence ID" value="SDD08306.1"/>
    <property type="molecule type" value="Genomic_DNA"/>
</dbReference>
<dbReference type="SUPFAM" id="SSF52540">
    <property type="entry name" value="P-loop containing nucleoside triphosphate hydrolases"/>
    <property type="match status" value="1"/>
</dbReference>
<keyword evidence="7 8" id="KW-0238">DNA-binding</keyword>
<feature type="domain" description="Smr" evidence="11">
    <location>
        <begin position="719"/>
        <end position="794"/>
    </location>
</feature>
<dbReference type="InterPro" id="IPR046893">
    <property type="entry name" value="MSSS"/>
</dbReference>
<keyword evidence="13" id="KW-1185">Reference proteome</keyword>
<dbReference type="GO" id="GO:0019843">
    <property type="term" value="F:rRNA binding"/>
    <property type="evidence" value="ECO:0007669"/>
    <property type="project" value="UniProtKB-UniRule"/>
</dbReference>
<dbReference type="SUPFAM" id="SSF48334">
    <property type="entry name" value="DNA repair protein MutS, domain III"/>
    <property type="match status" value="1"/>
</dbReference>
<dbReference type="HAMAP" id="MF_00092">
    <property type="entry name" value="MutS2"/>
    <property type="match status" value="1"/>
</dbReference>
<dbReference type="GO" id="GO:0045910">
    <property type="term" value="P:negative regulation of DNA recombination"/>
    <property type="evidence" value="ECO:0007669"/>
    <property type="project" value="InterPro"/>
</dbReference>
<comment type="subunit">
    <text evidence="8">Homodimer. Binds to stalled ribosomes, contacting rRNA.</text>
</comment>
<evidence type="ECO:0000313" key="12">
    <source>
        <dbReference type="EMBL" id="SDD08306.1"/>
    </source>
</evidence>
<evidence type="ECO:0000256" key="7">
    <source>
        <dbReference type="ARBA" id="ARBA00023125"/>
    </source>
</evidence>
<evidence type="ECO:0000256" key="5">
    <source>
        <dbReference type="ARBA" id="ARBA00022840"/>
    </source>
</evidence>
<keyword evidence="4 8" id="KW-0378">Hydrolase</keyword>
<evidence type="ECO:0000256" key="9">
    <source>
        <dbReference type="SAM" id="Coils"/>
    </source>
</evidence>
<evidence type="ECO:0000256" key="2">
    <source>
        <dbReference type="ARBA" id="ARBA00022730"/>
    </source>
</evidence>
<dbReference type="GO" id="GO:0016887">
    <property type="term" value="F:ATP hydrolysis activity"/>
    <property type="evidence" value="ECO:0007669"/>
    <property type="project" value="InterPro"/>
</dbReference>
<dbReference type="Pfam" id="PF00488">
    <property type="entry name" value="MutS_V"/>
    <property type="match status" value="1"/>
</dbReference>
<dbReference type="Proteomes" id="UP000198995">
    <property type="component" value="Unassembled WGS sequence"/>
</dbReference>
<dbReference type="GO" id="GO:0043023">
    <property type="term" value="F:ribosomal large subunit binding"/>
    <property type="evidence" value="ECO:0007669"/>
    <property type="project" value="UniProtKB-UniRule"/>
</dbReference>
<dbReference type="GO" id="GO:0030983">
    <property type="term" value="F:mismatched DNA binding"/>
    <property type="evidence" value="ECO:0007669"/>
    <property type="project" value="InterPro"/>
</dbReference>
<dbReference type="Gene3D" id="3.30.1370.110">
    <property type="match status" value="1"/>
</dbReference>
<dbReference type="PANTHER" id="PTHR48466:SF2">
    <property type="entry name" value="OS10G0509000 PROTEIN"/>
    <property type="match status" value="1"/>
</dbReference>
<protein>
    <recommendedName>
        <fullName evidence="8">Endonuclease MutS2</fullName>
        <ecNumber evidence="8">3.1.-.-</ecNumber>
    </recommendedName>
    <alternativeName>
        <fullName evidence="8">Ribosome-associated protein quality control-upstream factor</fullName>
        <shortName evidence="8">RQC-upstream factor</shortName>
        <shortName evidence="8">RqcU</shortName>
        <ecNumber evidence="8">3.6.4.-</ecNumber>
    </alternativeName>
</protein>
<comment type="similarity">
    <text evidence="8">Belongs to the DNA mismatch repair MutS family. MutS2 subfamily.</text>
</comment>
<keyword evidence="1 8" id="KW-0540">Nuclease</keyword>
<dbReference type="NCBIfam" id="TIGR01069">
    <property type="entry name" value="mutS2"/>
    <property type="match status" value="1"/>
</dbReference>
<dbReference type="InterPro" id="IPR036187">
    <property type="entry name" value="DNA_mismatch_repair_MutS_sf"/>
</dbReference>
<dbReference type="InterPro" id="IPR007696">
    <property type="entry name" value="DNA_mismatch_repair_MutS_core"/>
</dbReference>
<dbReference type="GO" id="GO:0004519">
    <property type="term" value="F:endonuclease activity"/>
    <property type="evidence" value="ECO:0007669"/>
    <property type="project" value="UniProtKB-UniRule"/>
</dbReference>
<evidence type="ECO:0000256" key="6">
    <source>
        <dbReference type="ARBA" id="ARBA00022884"/>
    </source>
</evidence>
<evidence type="ECO:0000256" key="8">
    <source>
        <dbReference type="HAMAP-Rule" id="MF_00092"/>
    </source>
</evidence>
<feature type="coiled-coil region" evidence="9">
    <location>
        <begin position="515"/>
        <end position="606"/>
    </location>
</feature>
<dbReference type="AlphaFoldDB" id="A0A1G6RWJ4"/>
<feature type="binding site" evidence="8">
    <location>
        <begin position="341"/>
        <end position="348"/>
    </location>
    <ligand>
        <name>ATP</name>
        <dbReference type="ChEBI" id="CHEBI:30616"/>
    </ligand>
</feature>
<dbReference type="PANTHER" id="PTHR48466">
    <property type="entry name" value="OS10G0509000 PROTEIN-RELATED"/>
    <property type="match status" value="1"/>
</dbReference>
<reference evidence="12 13" key="1">
    <citation type="submission" date="2016-10" db="EMBL/GenBank/DDBJ databases">
        <authorList>
            <person name="de Groot N.N."/>
        </authorList>
    </citation>
    <scope>NUCLEOTIDE SEQUENCE [LARGE SCALE GENOMIC DNA]</scope>
    <source>
        <strain evidence="12 13">DSM 20475</strain>
    </source>
</reference>
<evidence type="ECO:0000256" key="3">
    <source>
        <dbReference type="ARBA" id="ARBA00022741"/>
    </source>
</evidence>
<evidence type="ECO:0000259" key="11">
    <source>
        <dbReference type="PROSITE" id="PS50828"/>
    </source>
</evidence>
<gene>
    <name evidence="8" type="primary">mutS2</name>
    <name evidence="8" type="synonym">rqcU</name>
    <name evidence="12" type="ORF">SAMN04489866_101126</name>
</gene>
<dbReference type="GO" id="GO:0072344">
    <property type="term" value="P:rescue of stalled ribosome"/>
    <property type="evidence" value="ECO:0007669"/>
    <property type="project" value="UniProtKB-UniRule"/>
</dbReference>
<dbReference type="GO" id="GO:0005524">
    <property type="term" value="F:ATP binding"/>
    <property type="evidence" value="ECO:0007669"/>
    <property type="project" value="UniProtKB-UniRule"/>
</dbReference>
<dbReference type="EC" id="3.1.-.-" evidence="8"/>
<dbReference type="InterPro" id="IPR045076">
    <property type="entry name" value="MutS"/>
</dbReference>
<accession>A0A1G6RWJ4</accession>
<dbReference type="GO" id="GO:0140664">
    <property type="term" value="F:ATP-dependent DNA damage sensor activity"/>
    <property type="evidence" value="ECO:0007669"/>
    <property type="project" value="InterPro"/>
</dbReference>
<dbReference type="PROSITE" id="PS50828">
    <property type="entry name" value="SMR"/>
    <property type="match status" value="1"/>
</dbReference>
<dbReference type="SMART" id="SM00533">
    <property type="entry name" value="MUTSd"/>
    <property type="match status" value="1"/>
</dbReference>
<feature type="region of interest" description="Disordered" evidence="10">
    <location>
        <begin position="691"/>
        <end position="711"/>
    </location>
</feature>
<dbReference type="EC" id="3.6.4.-" evidence="8"/>
<dbReference type="FunFam" id="3.40.50.300:FF:000830">
    <property type="entry name" value="Endonuclease MutS2"/>
    <property type="match status" value="1"/>
</dbReference>
<keyword evidence="8" id="KW-0255">Endonuclease</keyword>